<organism evidence="3 4">
    <name type="scientific">Thioflexithrix psekupsensis</name>
    <dbReference type="NCBI Taxonomy" id="1570016"/>
    <lineage>
        <taxon>Bacteria</taxon>
        <taxon>Pseudomonadati</taxon>
        <taxon>Pseudomonadota</taxon>
        <taxon>Gammaproteobacteria</taxon>
        <taxon>Thiotrichales</taxon>
        <taxon>Thioflexithrix</taxon>
    </lineage>
</organism>
<dbReference type="GO" id="GO:0051301">
    <property type="term" value="P:cell division"/>
    <property type="evidence" value="ECO:0007669"/>
    <property type="project" value="UniProtKB-KW"/>
</dbReference>
<dbReference type="HAMAP" id="MF_01805">
    <property type="entry name" value="ScpA"/>
    <property type="match status" value="1"/>
</dbReference>
<dbReference type="GO" id="GO:0005737">
    <property type="term" value="C:cytoplasm"/>
    <property type="evidence" value="ECO:0007669"/>
    <property type="project" value="UniProtKB-SubCell"/>
</dbReference>
<dbReference type="EMBL" id="MSLT01000006">
    <property type="protein sequence ID" value="OUD15756.1"/>
    <property type="molecule type" value="Genomic_DNA"/>
</dbReference>
<dbReference type="Proteomes" id="UP000194798">
    <property type="component" value="Unassembled WGS sequence"/>
</dbReference>
<keyword evidence="2" id="KW-0132">Cell division</keyword>
<evidence type="ECO:0000313" key="4">
    <source>
        <dbReference type="Proteomes" id="UP000194798"/>
    </source>
</evidence>
<keyword evidence="2" id="KW-0131">Cell cycle</keyword>
<gene>
    <name evidence="2" type="primary">scpA</name>
    <name evidence="3" type="ORF">TPSD3_01870</name>
</gene>
<dbReference type="AlphaFoldDB" id="A0A251XCI0"/>
<accession>A0A251XCI0</accession>
<proteinExistence type="inferred from homology"/>
<comment type="similarity">
    <text evidence="2">Belongs to the ScpA family.</text>
</comment>
<sequence length="272" mass="30646">MTDTPDLTTPPIRVGEALLADLPTDLYIPPDALQVFLSSFEGPLDLLLYLIQRQNLDILNIPIAEVTRQYLHYIELMQELRLDLAAEYLVMAAVLVEIKSRLLLPVHKANKQDNAEDPRIELVRQLEEYARYKKAAQALSVLPQVGRDVFLARVESPDIAREREIPPVSLSALLYAMQGVTERLTLYTSHQIAREPLSVRERMSHIISELAQGEQLEFSQLFNITEGRAGAVVTLLAVLELVREAVIRLSQHDAFAPIYLNLISAPESVKSF</sequence>
<comment type="subcellular location">
    <subcellularLocation>
        <location evidence="2">Cytoplasm</location>
    </subcellularLocation>
    <text evidence="2">Associated with two foci at the outer edges of the nucleoid region in young cells, and at four foci within both cell halves in older cells.</text>
</comment>
<name>A0A251XCI0_9GAMM</name>
<keyword evidence="4" id="KW-1185">Reference proteome</keyword>
<keyword evidence="2" id="KW-0963">Cytoplasm</keyword>
<comment type="subunit">
    <text evidence="2">Component of a cohesin-like complex composed of ScpA, ScpB and the Smc homodimer, in which ScpA and ScpB bind to the head domain of Smc. The presence of the three proteins is required for the association of the complex with DNA.</text>
</comment>
<evidence type="ECO:0000313" key="3">
    <source>
        <dbReference type="EMBL" id="OUD15756.1"/>
    </source>
</evidence>
<evidence type="ECO:0000256" key="1">
    <source>
        <dbReference type="ARBA" id="ARBA00044777"/>
    </source>
</evidence>
<dbReference type="GO" id="GO:0006260">
    <property type="term" value="P:DNA replication"/>
    <property type="evidence" value="ECO:0007669"/>
    <property type="project" value="UniProtKB-UniRule"/>
</dbReference>
<comment type="caution">
    <text evidence="3">The sequence shown here is derived from an EMBL/GenBank/DDBJ whole genome shotgun (WGS) entry which is preliminary data.</text>
</comment>
<dbReference type="OrthoDB" id="9811016at2"/>
<evidence type="ECO:0000256" key="2">
    <source>
        <dbReference type="HAMAP-Rule" id="MF_01805"/>
    </source>
</evidence>
<dbReference type="PANTHER" id="PTHR33969:SF2">
    <property type="entry name" value="SEGREGATION AND CONDENSATION PROTEIN A"/>
    <property type="match status" value="1"/>
</dbReference>
<keyword evidence="2" id="KW-0159">Chromosome partition</keyword>
<comment type="function">
    <text evidence="2">Participates in chromosomal partition during cell division. May act via the formation of a condensin-like complex containing Smc and ScpB that pull DNA away from mid-cell into both cell halves.</text>
</comment>
<dbReference type="Gene3D" id="6.10.250.2410">
    <property type="match status" value="1"/>
</dbReference>
<dbReference type="GO" id="GO:0007059">
    <property type="term" value="P:chromosome segregation"/>
    <property type="evidence" value="ECO:0007669"/>
    <property type="project" value="UniProtKB-UniRule"/>
</dbReference>
<dbReference type="InterPro" id="IPR003768">
    <property type="entry name" value="ScpA"/>
</dbReference>
<protein>
    <recommendedName>
        <fullName evidence="1 2">Segregation and condensation protein A</fullName>
    </recommendedName>
</protein>
<reference evidence="3 4" key="1">
    <citation type="submission" date="2016-12" db="EMBL/GenBank/DDBJ databases">
        <title>Thioflexothrix psekupsii D3 genome sequencing and assembly.</title>
        <authorList>
            <person name="Fomenkov A."/>
            <person name="Vincze T."/>
            <person name="Grabovich M."/>
            <person name="Anton B.P."/>
            <person name="Dubinina G."/>
            <person name="Orlova M."/>
            <person name="Belousova E."/>
            <person name="Roberts R.J."/>
        </authorList>
    </citation>
    <scope>NUCLEOTIDE SEQUENCE [LARGE SCALE GENOMIC DNA]</scope>
    <source>
        <strain evidence="3">D3</strain>
    </source>
</reference>
<dbReference type="PANTHER" id="PTHR33969">
    <property type="entry name" value="SEGREGATION AND CONDENSATION PROTEIN A"/>
    <property type="match status" value="1"/>
</dbReference>
<dbReference type="Pfam" id="PF02616">
    <property type="entry name" value="SMC_ScpA"/>
    <property type="match status" value="1"/>
</dbReference>